<reference evidence="1" key="1">
    <citation type="submission" date="2020-11" db="EMBL/GenBank/DDBJ databases">
        <title>Carbohydrate-dependent, anaerobic sulfur respiration: A novel catabolism in halophilic archaea.</title>
        <authorList>
            <person name="Sorokin D.Y."/>
            <person name="Messina E."/>
            <person name="Smedile F."/>
            <person name="La Cono V."/>
            <person name="Hallsworth J.E."/>
            <person name="Yakimov M.M."/>
        </authorList>
    </citation>
    <scope>NUCLEOTIDE SEQUENCE</scope>
    <source>
        <strain evidence="1">HSR12-1</strain>
    </source>
</reference>
<evidence type="ECO:0000313" key="2">
    <source>
        <dbReference type="Proteomes" id="UP000663525"/>
    </source>
</evidence>
<dbReference type="AlphaFoldDB" id="A0A897MW77"/>
<gene>
    <name evidence="1" type="ORF">HSR121_2038</name>
</gene>
<proteinExistence type="predicted"/>
<protein>
    <submittedName>
        <fullName evidence="1">Uncharacterized protein</fullName>
    </submittedName>
</protein>
<dbReference type="Proteomes" id="UP000663525">
    <property type="component" value="Chromosome"/>
</dbReference>
<dbReference type="RefSeq" id="WP_229112817.1">
    <property type="nucleotide sequence ID" value="NZ_CP064787.1"/>
</dbReference>
<dbReference type="EMBL" id="CP064787">
    <property type="protein sequence ID" value="QSG06370.1"/>
    <property type="molecule type" value="Genomic_DNA"/>
</dbReference>
<accession>A0A897MW77</accession>
<organism evidence="1 2">
    <name type="scientific">Halapricum desulfuricans</name>
    <dbReference type="NCBI Taxonomy" id="2841257"/>
    <lineage>
        <taxon>Archaea</taxon>
        <taxon>Methanobacteriati</taxon>
        <taxon>Methanobacteriota</taxon>
        <taxon>Stenosarchaea group</taxon>
        <taxon>Halobacteria</taxon>
        <taxon>Halobacteriales</taxon>
        <taxon>Haloarculaceae</taxon>
        <taxon>Halapricum</taxon>
    </lineage>
</organism>
<sequence length="123" mass="14426">MSQAAQIQTHKEQQKLAEKFEHDWPVTVVPRNPADYEPVPPETPWGWSHFIDMKKKRKIPGSVIRHTIEDGDVFEAEGDNRYRFLWTEPGTFRTFSLIVELRPEAFESDAAKHYAVTVYQMEH</sequence>
<name>A0A897MW77_9EURY</name>
<evidence type="ECO:0000313" key="1">
    <source>
        <dbReference type="EMBL" id="QSG06370.1"/>
    </source>
</evidence>
<dbReference type="GeneID" id="68855608"/>